<dbReference type="RefSeq" id="WP_004620063.1">
    <property type="nucleotide sequence ID" value="NZ_ACXX02000009.1"/>
</dbReference>
<evidence type="ECO:0000313" key="3">
    <source>
        <dbReference type="Proteomes" id="UP000003860"/>
    </source>
</evidence>
<protein>
    <submittedName>
        <fullName evidence="2">Uncharacterized protein</fullName>
    </submittedName>
</protein>
<comment type="caution">
    <text evidence="2">The sequence shown here is derived from an EMBL/GenBank/DDBJ whole genome shotgun (WGS) entry which is preliminary data.</text>
</comment>
<organism evidence="2 3">
    <name type="scientific">Ruminiclostridium papyrosolvens DSM 2782</name>
    <dbReference type="NCBI Taxonomy" id="588581"/>
    <lineage>
        <taxon>Bacteria</taxon>
        <taxon>Bacillati</taxon>
        <taxon>Bacillota</taxon>
        <taxon>Clostridia</taxon>
        <taxon>Eubacteriales</taxon>
        <taxon>Oscillospiraceae</taxon>
        <taxon>Ruminiclostridium</taxon>
    </lineage>
</organism>
<accession>F1TEB0</accession>
<dbReference type="EMBL" id="ACXX02000009">
    <property type="protein sequence ID" value="EGD47076.1"/>
    <property type="molecule type" value="Genomic_DNA"/>
</dbReference>
<name>F1TEB0_9FIRM</name>
<dbReference type="STRING" id="588581.Cpap_1468"/>
<feature type="compositionally biased region" description="Acidic residues" evidence="1">
    <location>
        <begin position="204"/>
        <end position="221"/>
    </location>
</feature>
<evidence type="ECO:0000313" key="2">
    <source>
        <dbReference type="EMBL" id="EGD47076.1"/>
    </source>
</evidence>
<sequence>MDIMKEANNAINKMSKEDLKENVMQQFKVHFLTIGLGLMLISDENGKKEIINSTADKFDGELKALGFNPPESMVACLLMAAIARAGRRDRENLFQNGGIIVIGKNIKKALTAKIEDWLKYVDDTEIVKILRENIIITGGCIVSMLNGEEVHDYDVYFRTKEACQKVAEYYAKKFNDTHCSEVKIEDRDDRIQCFIRSEGIAKDEEFEEEQESNGISDETEPYAESPTINDDKPKYRPVFFSTNAISLSDKIQLVIRFYGSPEEIHKNYDFVHCTCCYSFFDNELTLPSRALESIINKELYYIGSKYPVCSIIRTRKFISRGWTINAGQYLKMCLQVGELNLKDFKTFKDQLAGVDSAYFSQAIACMEKKAEEDSNFKIDNTYLFEVINRIF</sequence>
<dbReference type="Pfam" id="PF26128">
    <property type="entry name" value="Gad2"/>
    <property type="match status" value="1"/>
</dbReference>
<dbReference type="Proteomes" id="UP000003860">
    <property type="component" value="Unassembled WGS sequence"/>
</dbReference>
<feature type="region of interest" description="Disordered" evidence="1">
    <location>
        <begin position="204"/>
        <end position="230"/>
    </location>
</feature>
<evidence type="ECO:0000256" key="1">
    <source>
        <dbReference type="SAM" id="MobiDB-lite"/>
    </source>
</evidence>
<proteinExistence type="predicted"/>
<reference evidence="2" key="1">
    <citation type="submission" date="2009-07" db="EMBL/GenBank/DDBJ databases">
        <authorList>
            <consortium name="US DOE Joint Genome Institute (JGI-PGF)"/>
            <person name="Lucas S."/>
            <person name="Copeland A."/>
            <person name="Lapidus A."/>
            <person name="Glavina del Rio T."/>
            <person name="Tice H."/>
            <person name="Bruce D."/>
            <person name="Goodwin L."/>
            <person name="Pitluck S."/>
            <person name="Larimer F."/>
            <person name="Land M.L."/>
            <person name="Mouttaki H."/>
            <person name="He Z."/>
            <person name="Zhou J."/>
            <person name="Hemme C.L."/>
        </authorList>
    </citation>
    <scope>NUCLEOTIDE SEQUENCE [LARGE SCALE GENOMIC DNA]</scope>
    <source>
        <strain evidence="2">DSM 2782</strain>
    </source>
</reference>
<keyword evidence="3" id="KW-1185">Reference proteome</keyword>
<dbReference type="AlphaFoldDB" id="F1TEB0"/>
<gene>
    <name evidence="2" type="ORF">Cpap_1468</name>
</gene>
<reference evidence="2" key="2">
    <citation type="submission" date="2011-01" db="EMBL/GenBank/DDBJ databases">
        <title>The Non-contiguous Finished genome of Clostridium papyrosolvens.</title>
        <authorList>
            <person name="Lucas S."/>
            <person name="Copeland A."/>
            <person name="Lapidus A."/>
            <person name="Cheng J.-F."/>
            <person name="Goodwin L."/>
            <person name="Pitluck S."/>
            <person name="Misra M."/>
            <person name="Chertkov O."/>
            <person name="Detter J.C."/>
            <person name="Han C."/>
            <person name="Tapia R."/>
            <person name="Land M."/>
            <person name="Hauser L."/>
            <person name="Kyrpides N."/>
            <person name="Ivanova N."/>
            <person name="Pagani I."/>
            <person name="Mouttaki H."/>
            <person name="He Z."/>
            <person name="Zhou J."/>
            <person name="Hemme C.L."/>
            <person name="Woyke T."/>
        </authorList>
    </citation>
    <scope>NUCLEOTIDE SEQUENCE [LARGE SCALE GENOMIC DNA]</scope>
    <source>
        <strain evidence="2">DSM 2782</strain>
    </source>
</reference>